<dbReference type="GO" id="GO:0031588">
    <property type="term" value="C:nucleotide-activated protein kinase complex"/>
    <property type="evidence" value="ECO:0007669"/>
    <property type="project" value="TreeGrafter"/>
</dbReference>
<dbReference type="InterPro" id="IPR013783">
    <property type="entry name" value="Ig-like_fold"/>
</dbReference>
<feature type="compositionally biased region" description="Polar residues" evidence="2">
    <location>
        <begin position="1"/>
        <end position="13"/>
    </location>
</feature>
<dbReference type="GO" id="GO:0005634">
    <property type="term" value="C:nucleus"/>
    <property type="evidence" value="ECO:0007669"/>
    <property type="project" value="TreeGrafter"/>
</dbReference>
<dbReference type="Proteomes" id="UP000683000">
    <property type="component" value="Unassembled WGS sequence"/>
</dbReference>
<feature type="region of interest" description="Disordered" evidence="2">
    <location>
        <begin position="229"/>
        <end position="253"/>
    </location>
</feature>
<feature type="compositionally biased region" description="Polar residues" evidence="2">
    <location>
        <begin position="63"/>
        <end position="72"/>
    </location>
</feature>
<proteinExistence type="inferred from homology"/>
<feature type="compositionally biased region" description="Polar residues" evidence="2">
    <location>
        <begin position="97"/>
        <end position="115"/>
    </location>
</feature>
<evidence type="ECO:0000313" key="4">
    <source>
        <dbReference type="EMBL" id="KAG6376989.1"/>
    </source>
</evidence>
<comment type="similarity">
    <text evidence="1">Belongs to the 5'-AMP-activated protein kinase beta subunit family.</text>
</comment>
<reference evidence="4" key="1">
    <citation type="submission" date="2021-03" db="EMBL/GenBank/DDBJ databases">
        <title>Evolutionary innovations through gain and loss of genes in the ectomycorrhizal Boletales.</title>
        <authorList>
            <person name="Wu G."/>
            <person name="Miyauchi S."/>
            <person name="Morin E."/>
            <person name="Yang Z.-L."/>
            <person name="Xu J."/>
            <person name="Martin F.M."/>
        </authorList>
    </citation>
    <scope>NUCLEOTIDE SEQUENCE</scope>
    <source>
        <strain evidence="4">BR01</strain>
    </source>
</reference>
<dbReference type="Gene3D" id="2.60.40.10">
    <property type="entry name" value="Immunoglobulins"/>
    <property type="match status" value="1"/>
</dbReference>
<keyword evidence="5" id="KW-1185">Reference proteome</keyword>
<dbReference type="InterPro" id="IPR014756">
    <property type="entry name" value="Ig_E-set"/>
</dbReference>
<dbReference type="Pfam" id="PF04739">
    <property type="entry name" value="AMPKBI"/>
    <property type="match status" value="1"/>
</dbReference>
<feature type="region of interest" description="Disordered" evidence="2">
    <location>
        <begin position="1"/>
        <end position="115"/>
    </location>
</feature>
<dbReference type="SMART" id="SM01010">
    <property type="entry name" value="AMPKBI"/>
    <property type="match status" value="1"/>
</dbReference>
<protein>
    <submittedName>
        <fullName evidence="4">Carbohydrate-binding module family 48 protein</fullName>
    </submittedName>
</protein>
<comment type="caution">
    <text evidence="4">The sequence shown here is derived from an EMBL/GenBank/DDBJ whole genome shotgun (WGS) entry which is preliminary data.</text>
</comment>
<dbReference type="OrthoDB" id="531008at2759"/>
<evidence type="ECO:0000313" key="5">
    <source>
        <dbReference type="Proteomes" id="UP000683000"/>
    </source>
</evidence>
<feature type="compositionally biased region" description="Polar residues" evidence="2">
    <location>
        <begin position="395"/>
        <end position="408"/>
    </location>
</feature>
<feature type="compositionally biased region" description="Low complexity" evidence="2">
    <location>
        <begin position="73"/>
        <end position="88"/>
    </location>
</feature>
<gene>
    <name evidence="4" type="ORF">JVT61DRAFT_1031</name>
</gene>
<evidence type="ECO:0000259" key="3">
    <source>
        <dbReference type="SMART" id="SM01010"/>
    </source>
</evidence>
<feature type="compositionally biased region" description="Low complexity" evidence="2">
    <location>
        <begin position="383"/>
        <end position="393"/>
    </location>
</feature>
<feature type="compositionally biased region" description="Polar residues" evidence="2">
    <location>
        <begin position="229"/>
        <end position="245"/>
    </location>
</feature>
<evidence type="ECO:0000256" key="1">
    <source>
        <dbReference type="ARBA" id="ARBA00010926"/>
    </source>
</evidence>
<dbReference type="EMBL" id="JAGFBS010000010">
    <property type="protein sequence ID" value="KAG6376989.1"/>
    <property type="molecule type" value="Genomic_DNA"/>
</dbReference>
<name>A0A8I2YPT2_9AGAM</name>
<sequence>MGNTSSNANQNRPSPVPTKQIDSPSRRQSSQSPSPNPNQPHRSLRTKKKSLELPDLALLSLTPAHSHQNSANSSPLSSYRRPPRTTSPIPIPIPVSNNGTINNASNTGTSPRGRQPNVQVNLAREADTSNFSSDLLLEQPPSTHIPVPHHQHHPRNRGSPYFRGAPLQYNSTHSFASRSQAAAQPRMQEIYAESQIEVPTHPDRPVFIQETVHSTIPLALQKAEEELASATTNSLVESGQPASNRSSDEPRESVNVRITWRGGGKSVVLARAGDDNWKGRQQMEPEYVSPDRFARPSDSHHSDPPADTSWSTWVSLMPGTHHIRFIVNDQWRLADDLPTAVDDEGSLANYVAVPISGLTPPHRVSAPVPPKQTAPHPVHSFWSTTTSTTQGSTIDVPSSSDATRSSSKWTDEIPAELVAAAREEEAYLAYTAAVEYDQSGYANTHQVPAPNIPPAPVLPRHLDKLILNVKVGQPPPSRGREREREKEREKEREREHRRKQGRSLLGMTSTLARDIYKEGKAGEDEHRLIPITTASGTDVTHLAGSSLANTRLGLDGAGLSDDASVLPVPSHVVLHHLSTSAIRNGVLAVGSTTRYRQKVFMRVSANRMVTY</sequence>
<dbReference type="GO" id="GO:0019901">
    <property type="term" value="F:protein kinase binding"/>
    <property type="evidence" value="ECO:0007669"/>
    <property type="project" value="TreeGrafter"/>
</dbReference>
<feature type="region of interest" description="Disordered" evidence="2">
    <location>
        <begin position="468"/>
        <end position="504"/>
    </location>
</feature>
<dbReference type="PANTHER" id="PTHR10343">
    <property type="entry name" value="5'-AMP-ACTIVATED PROTEIN KINASE , BETA SUBUNIT"/>
    <property type="match status" value="1"/>
</dbReference>
<dbReference type="GO" id="GO:0007165">
    <property type="term" value="P:signal transduction"/>
    <property type="evidence" value="ECO:0007669"/>
    <property type="project" value="TreeGrafter"/>
</dbReference>
<evidence type="ECO:0000256" key="2">
    <source>
        <dbReference type="SAM" id="MobiDB-lite"/>
    </source>
</evidence>
<dbReference type="SUPFAM" id="SSF160219">
    <property type="entry name" value="AMPKBI-like"/>
    <property type="match status" value="1"/>
</dbReference>
<accession>A0A8I2YPT2</accession>
<organism evidence="4 5">
    <name type="scientific">Boletus reticuloceps</name>
    <dbReference type="NCBI Taxonomy" id="495285"/>
    <lineage>
        <taxon>Eukaryota</taxon>
        <taxon>Fungi</taxon>
        <taxon>Dikarya</taxon>
        <taxon>Basidiomycota</taxon>
        <taxon>Agaricomycotina</taxon>
        <taxon>Agaricomycetes</taxon>
        <taxon>Agaricomycetidae</taxon>
        <taxon>Boletales</taxon>
        <taxon>Boletineae</taxon>
        <taxon>Boletaceae</taxon>
        <taxon>Boletoideae</taxon>
        <taxon>Boletus</taxon>
    </lineage>
</organism>
<feature type="region of interest" description="Disordered" evidence="2">
    <location>
        <begin position="382"/>
        <end position="408"/>
    </location>
</feature>
<dbReference type="CDD" id="cd02859">
    <property type="entry name" value="E_set_AMPKbeta_like_N"/>
    <property type="match status" value="1"/>
</dbReference>
<dbReference type="InterPro" id="IPR006828">
    <property type="entry name" value="ASC_dom"/>
</dbReference>
<dbReference type="InterPro" id="IPR032640">
    <property type="entry name" value="AMPK1_CBM"/>
</dbReference>
<dbReference type="SUPFAM" id="SSF81296">
    <property type="entry name" value="E set domains"/>
    <property type="match status" value="1"/>
</dbReference>
<dbReference type="InterPro" id="IPR050827">
    <property type="entry name" value="CRP1_MDG1_kinase"/>
</dbReference>
<dbReference type="InterPro" id="IPR037256">
    <property type="entry name" value="ASC_dom_sf"/>
</dbReference>
<dbReference type="AlphaFoldDB" id="A0A8I2YPT2"/>
<dbReference type="Gene3D" id="6.20.250.60">
    <property type="match status" value="1"/>
</dbReference>
<dbReference type="PANTHER" id="PTHR10343:SF84">
    <property type="entry name" value="5'-AMP-ACTIVATED PROTEIN KINASE SUBUNIT BETA-1"/>
    <property type="match status" value="1"/>
</dbReference>
<dbReference type="GO" id="GO:0005737">
    <property type="term" value="C:cytoplasm"/>
    <property type="evidence" value="ECO:0007669"/>
    <property type="project" value="TreeGrafter"/>
</dbReference>
<dbReference type="Pfam" id="PF16561">
    <property type="entry name" value="AMPK1_CBM"/>
    <property type="match status" value="1"/>
</dbReference>
<feature type="compositionally biased region" description="Basic and acidic residues" evidence="2">
    <location>
        <begin position="478"/>
        <end position="494"/>
    </location>
</feature>
<feature type="domain" description="Association with the SNF1 complex (ASC)" evidence="3">
    <location>
        <begin position="402"/>
        <end position="605"/>
    </location>
</feature>